<dbReference type="PANTHER" id="PTHR10314">
    <property type="entry name" value="CYSTATHIONINE BETA-SYNTHASE"/>
    <property type="match status" value="1"/>
</dbReference>
<keyword evidence="8" id="KW-0198">Cysteine biosynthesis</keyword>
<feature type="binding site" evidence="10">
    <location>
        <position position="90"/>
    </location>
    <ligand>
        <name>pyridoxal 5'-phosphate</name>
        <dbReference type="ChEBI" id="CHEBI:597326"/>
    </ligand>
</feature>
<accession>A0A2P7SCJ2</accession>
<proteinExistence type="inferred from homology"/>
<dbReference type="RefSeq" id="WP_106724517.1">
    <property type="nucleotide sequence ID" value="NZ_PXYL01000006.1"/>
</dbReference>
<dbReference type="NCBIfam" id="TIGR01139">
    <property type="entry name" value="cysK"/>
    <property type="match status" value="1"/>
</dbReference>
<dbReference type="SUPFAM" id="SSF53686">
    <property type="entry name" value="Tryptophan synthase beta subunit-like PLP-dependent enzymes"/>
    <property type="match status" value="1"/>
</dbReference>
<gene>
    <name evidence="13" type="primary">cysK</name>
    <name evidence="13" type="ORF">C7I85_13495</name>
</gene>
<dbReference type="InterPro" id="IPR005859">
    <property type="entry name" value="CysK"/>
</dbReference>
<organism evidence="13 14">
    <name type="scientific">Pseudaminobacter soli</name>
    <name type="common">ex Li et al. 2025</name>
    <dbReference type="NCBI Taxonomy" id="1295366"/>
    <lineage>
        <taxon>Bacteria</taxon>
        <taxon>Pseudomonadati</taxon>
        <taxon>Pseudomonadota</taxon>
        <taxon>Alphaproteobacteria</taxon>
        <taxon>Hyphomicrobiales</taxon>
        <taxon>Phyllobacteriaceae</taxon>
        <taxon>Pseudaminobacter</taxon>
    </lineage>
</organism>
<reference evidence="13 14" key="1">
    <citation type="submission" date="2018-03" db="EMBL/GenBank/DDBJ databases">
        <title>The draft genome of Mesorhizobium soli JCM 19897.</title>
        <authorList>
            <person name="Li L."/>
            <person name="Liu L."/>
            <person name="Liang L."/>
            <person name="Wang T."/>
            <person name="Zhang X."/>
        </authorList>
    </citation>
    <scope>NUCLEOTIDE SEQUENCE [LARGE SCALE GENOMIC DNA]</scope>
    <source>
        <strain evidence="13 14">JCM 19897</strain>
    </source>
</reference>
<evidence type="ECO:0000256" key="4">
    <source>
        <dbReference type="ARBA" id="ARBA00012681"/>
    </source>
</evidence>
<feature type="modified residue" description="N6-(pyridoxal phosphate)lysine" evidence="11">
    <location>
        <position position="59"/>
    </location>
</feature>
<dbReference type="OrthoDB" id="9805733at2"/>
<evidence type="ECO:0000256" key="1">
    <source>
        <dbReference type="ARBA" id="ARBA00001933"/>
    </source>
</evidence>
<keyword evidence="6" id="KW-0808">Transferase</keyword>
<evidence type="ECO:0000256" key="5">
    <source>
        <dbReference type="ARBA" id="ARBA00022605"/>
    </source>
</evidence>
<keyword evidence="14" id="KW-1185">Reference proteome</keyword>
<comment type="cofactor">
    <cofactor evidence="1 10">
        <name>pyridoxal 5'-phosphate</name>
        <dbReference type="ChEBI" id="CHEBI:597326"/>
    </cofactor>
</comment>
<feature type="domain" description="Tryptophan synthase beta chain-like PALP" evidence="12">
    <location>
        <begin position="20"/>
        <end position="310"/>
    </location>
</feature>
<feature type="binding site" evidence="10">
    <location>
        <position position="282"/>
    </location>
    <ligand>
        <name>pyridoxal 5'-phosphate</name>
        <dbReference type="ChEBI" id="CHEBI:597326"/>
    </ligand>
</feature>
<sequence length="326" mass="34100">MNKPALDTRAPGRGRIYGSITETIGDTPLVRLDKFAKEKGIVANLIAKLEFFNPIASVKDRIGVAMIEALEAEGKITPGKTTLIEPTSGNTGIALAFTAAAKGYRLILTMPETMSIERRKMLALLGAELVLTEGAKGMKGAIAKADELAASIPDAVIPQQFENPANPEIHRQTTAEEIWNDTRGEVDILVSGIGTGGTITGVGQVLKQRKPDVKVVAVEPDASPVLSGGQPGPHKIQGLGAGFAPKILDTSIYDEIVRVTNEDAIATSRLLAQLEGVPVGISSGAALHAASVVGARPENAGKNLVVVIPDFAERYLSTALFEGLGG</sequence>
<dbReference type="GO" id="GO:0004124">
    <property type="term" value="F:cysteine synthase activity"/>
    <property type="evidence" value="ECO:0007669"/>
    <property type="project" value="UniProtKB-EC"/>
</dbReference>
<protein>
    <recommendedName>
        <fullName evidence="4">cysteine synthase</fullName>
        <ecNumber evidence="4">2.5.1.47</ecNumber>
    </recommendedName>
</protein>
<comment type="pathway">
    <text evidence="2">Amino-acid biosynthesis; L-cysteine biosynthesis; L-cysteine from L-serine: step 2/2.</text>
</comment>
<name>A0A2P7SCJ2_9HYPH</name>
<dbReference type="InterPro" id="IPR036052">
    <property type="entry name" value="TrpB-like_PALP_sf"/>
</dbReference>
<dbReference type="Pfam" id="PF00291">
    <property type="entry name" value="PALP"/>
    <property type="match status" value="1"/>
</dbReference>
<feature type="binding site" evidence="10">
    <location>
        <begin position="194"/>
        <end position="198"/>
    </location>
    <ligand>
        <name>pyridoxal 5'-phosphate</name>
        <dbReference type="ChEBI" id="CHEBI:597326"/>
    </ligand>
</feature>
<comment type="caution">
    <text evidence="13">The sequence shown here is derived from an EMBL/GenBank/DDBJ whole genome shotgun (WGS) entry which is preliminary data.</text>
</comment>
<dbReference type="NCBIfam" id="TIGR01136">
    <property type="entry name" value="cysKM"/>
    <property type="match status" value="1"/>
</dbReference>
<dbReference type="InterPro" id="IPR001926">
    <property type="entry name" value="TrpB-like_PALP"/>
</dbReference>
<evidence type="ECO:0000256" key="8">
    <source>
        <dbReference type="ARBA" id="ARBA00023192"/>
    </source>
</evidence>
<evidence type="ECO:0000259" key="12">
    <source>
        <dbReference type="Pfam" id="PF00291"/>
    </source>
</evidence>
<dbReference type="Proteomes" id="UP000240653">
    <property type="component" value="Unassembled WGS sequence"/>
</dbReference>
<dbReference type="EMBL" id="PXYL01000006">
    <property type="protein sequence ID" value="PSJ60188.1"/>
    <property type="molecule type" value="Genomic_DNA"/>
</dbReference>
<dbReference type="CDD" id="cd01561">
    <property type="entry name" value="CBS_like"/>
    <property type="match status" value="1"/>
</dbReference>
<dbReference type="GO" id="GO:0005737">
    <property type="term" value="C:cytoplasm"/>
    <property type="evidence" value="ECO:0007669"/>
    <property type="project" value="UniProtKB-ARBA"/>
</dbReference>
<evidence type="ECO:0000256" key="6">
    <source>
        <dbReference type="ARBA" id="ARBA00022679"/>
    </source>
</evidence>
<dbReference type="AlphaFoldDB" id="A0A2P7SCJ2"/>
<evidence type="ECO:0000313" key="14">
    <source>
        <dbReference type="Proteomes" id="UP000240653"/>
    </source>
</evidence>
<dbReference type="GO" id="GO:0006535">
    <property type="term" value="P:cysteine biosynthetic process from serine"/>
    <property type="evidence" value="ECO:0007669"/>
    <property type="project" value="InterPro"/>
</dbReference>
<evidence type="ECO:0000256" key="7">
    <source>
        <dbReference type="ARBA" id="ARBA00022898"/>
    </source>
</evidence>
<comment type="similarity">
    <text evidence="3">Belongs to the cysteine synthase/cystathionine beta-synthase family.</text>
</comment>
<evidence type="ECO:0000256" key="9">
    <source>
        <dbReference type="ARBA" id="ARBA00047931"/>
    </source>
</evidence>
<evidence type="ECO:0000256" key="10">
    <source>
        <dbReference type="PIRSR" id="PIRSR605856-50"/>
    </source>
</evidence>
<evidence type="ECO:0000256" key="2">
    <source>
        <dbReference type="ARBA" id="ARBA00004962"/>
    </source>
</evidence>
<dbReference type="EC" id="2.5.1.47" evidence="4"/>
<keyword evidence="5" id="KW-0028">Amino-acid biosynthesis</keyword>
<dbReference type="FunFam" id="3.40.50.1100:FF:000067">
    <property type="entry name" value="Cysteine synthase"/>
    <property type="match status" value="1"/>
</dbReference>
<dbReference type="Gene3D" id="3.40.50.1100">
    <property type="match status" value="2"/>
</dbReference>
<keyword evidence="7 10" id="KW-0663">Pyridoxal phosphate</keyword>
<dbReference type="InterPro" id="IPR050214">
    <property type="entry name" value="Cys_Synth/Cystath_Beta-Synth"/>
</dbReference>
<evidence type="ECO:0000256" key="11">
    <source>
        <dbReference type="PIRSR" id="PIRSR605856-51"/>
    </source>
</evidence>
<comment type="catalytic activity">
    <reaction evidence="9">
        <text>O-acetyl-L-serine + hydrogen sulfide = L-cysteine + acetate</text>
        <dbReference type="Rhea" id="RHEA:14829"/>
        <dbReference type="ChEBI" id="CHEBI:29919"/>
        <dbReference type="ChEBI" id="CHEBI:30089"/>
        <dbReference type="ChEBI" id="CHEBI:35235"/>
        <dbReference type="ChEBI" id="CHEBI:58340"/>
        <dbReference type="EC" id="2.5.1.47"/>
    </reaction>
</comment>
<evidence type="ECO:0000256" key="3">
    <source>
        <dbReference type="ARBA" id="ARBA00007103"/>
    </source>
</evidence>
<evidence type="ECO:0000313" key="13">
    <source>
        <dbReference type="EMBL" id="PSJ60188.1"/>
    </source>
</evidence>
<dbReference type="InterPro" id="IPR005856">
    <property type="entry name" value="Cys_synth"/>
</dbReference>